<evidence type="ECO:0000259" key="6">
    <source>
        <dbReference type="Pfam" id="PF02463"/>
    </source>
</evidence>
<feature type="coiled-coil region" evidence="4">
    <location>
        <begin position="428"/>
        <end position="490"/>
    </location>
</feature>
<comment type="caution">
    <text evidence="7">The sequence shown here is derived from an EMBL/GenBank/DDBJ whole genome shotgun (WGS) entry which is preliminary data.</text>
</comment>
<evidence type="ECO:0000256" key="5">
    <source>
        <dbReference type="SAM" id="MobiDB-lite"/>
    </source>
</evidence>
<comment type="similarity">
    <text evidence="1">Belongs to the SMC family. SMC5 subfamily.</text>
</comment>
<feature type="coiled-coil region" evidence="4">
    <location>
        <begin position="683"/>
        <end position="790"/>
    </location>
</feature>
<evidence type="ECO:0000313" key="7">
    <source>
        <dbReference type="EMBL" id="OAP63861.1"/>
    </source>
</evidence>
<dbReference type="InterPro" id="IPR027417">
    <property type="entry name" value="P-loop_NTPase"/>
</dbReference>
<feature type="coiled-coil region" evidence="4">
    <location>
        <begin position="847"/>
        <end position="874"/>
    </location>
</feature>
<dbReference type="PANTHER" id="PTHR45916">
    <property type="entry name" value="STRUCTURAL MAINTENANCE OF CHROMOSOMES PROTEIN 5"/>
    <property type="match status" value="1"/>
</dbReference>
<feature type="region of interest" description="Disordered" evidence="5">
    <location>
        <begin position="1"/>
        <end position="38"/>
    </location>
</feature>
<dbReference type="EMBL" id="LVYI01000002">
    <property type="protein sequence ID" value="OAP63861.1"/>
    <property type="molecule type" value="Genomic_DNA"/>
</dbReference>
<dbReference type="OrthoDB" id="10254973at2759"/>
<organism evidence="7 8">
    <name type="scientific">Fonsecaea erecta</name>
    <dbReference type="NCBI Taxonomy" id="1367422"/>
    <lineage>
        <taxon>Eukaryota</taxon>
        <taxon>Fungi</taxon>
        <taxon>Dikarya</taxon>
        <taxon>Ascomycota</taxon>
        <taxon>Pezizomycotina</taxon>
        <taxon>Eurotiomycetes</taxon>
        <taxon>Chaetothyriomycetidae</taxon>
        <taxon>Chaetothyriales</taxon>
        <taxon>Herpotrichiellaceae</taxon>
        <taxon>Fonsecaea</taxon>
    </lineage>
</organism>
<dbReference type="SUPFAM" id="SSF52540">
    <property type="entry name" value="P-loop containing nucleoside triphosphate hydrolases"/>
    <property type="match status" value="2"/>
</dbReference>
<keyword evidence="8" id="KW-1185">Reference proteome</keyword>
<dbReference type="Pfam" id="PF02463">
    <property type="entry name" value="SMC_N"/>
    <property type="match status" value="1"/>
</dbReference>
<dbReference type="Proteomes" id="UP000078343">
    <property type="component" value="Unassembled WGS sequence"/>
</dbReference>
<name>A0A178ZWR1_9EURO</name>
<feature type="compositionally biased region" description="Basic and acidic residues" evidence="5">
    <location>
        <begin position="10"/>
        <end position="20"/>
    </location>
</feature>
<evidence type="ECO:0000256" key="2">
    <source>
        <dbReference type="ARBA" id="ARBA00018687"/>
    </source>
</evidence>
<dbReference type="AlphaFoldDB" id="A0A178ZWR1"/>
<dbReference type="GO" id="GO:0030915">
    <property type="term" value="C:Smc5-Smc6 complex"/>
    <property type="evidence" value="ECO:0007669"/>
    <property type="project" value="TreeGrafter"/>
</dbReference>
<dbReference type="GO" id="GO:0005634">
    <property type="term" value="C:nucleus"/>
    <property type="evidence" value="ECO:0007669"/>
    <property type="project" value="TreeGrafter"/>
</dbReference>
<dbReference type="InterPro" id="IPR003395">
    <property type="entry name" value="RecF/RecN/SMC_N"/>
</dbReference>
<dbReference type="GeneID" id="30007258"/>
<gene>
    <name evidence="7" type="ORF">AYL99_03088</name>
</gene>
<sequence>MSSRRVRRPRPSDLDDEGSRPDTPNSTAPHDSKRSRRHLSHVEDYDHASSTEHVYSLLGVGGGAHPERGYRTGAIVSVKLTNFVTYGSVTFTPGPTLNMVIGPNGTGKSTLVCAICLGLGWPPHYLGRAKDPTEYIKHGTHKAIIEIELRRSNGSHQNYYVKRVIERGGSQSKFFLNGEPCTASRIKGLAGKLDIQIDNLCQFLPQDRVVEFAQLSPIDLLTSTLRAVAEPQMITWHEELKQLRSKQKETMTNDRDMRERLANLESRQAMQISEVERMRERATVKKRLAGLEKLRPVVLLTEALKNREEEKEKITALKDEIKRLEAAVEPISESVNAQQAYETTARAYKAACEKELATAVKEGERRSRVIEQRREVMNEIDNEIQAEKRSVPENKIKQQREQMKLDDLLQKKAEIPEAFDPQALNQEIQQLRTDLRALDDRRSELDSRKADIADRVDRSNRDLHMKRNQLAGLETQAGQQAAKLEKLSRDTSKVWRWIQEHRNEFSARVYGPPLVECSLKDPRMADVVEAFMHTSDFKFITVQNQADYHLLQRQVFGTLGLHDVSLRECVSDSLDEFHPPLTGEEMKRFGLSGWALDHLQGPTIVLAQLAAERSLHKCAISSRELGQQQHDEMVNVASSYAAGKKIYSFSRRPEYGQAGTSARVSDILPARMWTEQPVDAGGQEALKREMRELKGELDSLKADAQAIDNEVEQLKGERLSLQRRYEAKQQEKAAKQQALAEWRALDPKIKSHQERIRNLVEAMRGVRARLTQLNARRDNALRDAAEAVLEFASGLRDVKSKITRLDEAKLFHAEANSDLEKLRGLQKNMLQGMIKMTAELKSHEETFNQAHDRVQRGRELLKQLKAEGQRAEADGDRSLLELLLFVRQNIDTEENLNIEIASETAKLELTEGGSVDAIAEFEKRARDIGVLKSKLEEATRLREDKRRAIQEIRGAWEPRLEAIVAKINDAFSDAFARIGCAGQVAVHKASSEYPADCTEENGGMDNGLDFANWAIHVSVKFRENEPLSLLDSHRQSGGERAVSTIFYLMALQSLSRAPFRVVDEINQGMDPRNERMVHGRIVDIATVGASQYFLITPKLLSGLTYKEGMTVLLIFSGEGLADDAKQGDGPGSWPDLSKSDLRTFLGRAQRLGMGGSA</sequence>
<proteinExistence type="inferred from homology"/>
<dbReference type="Gene3D" id="3.40.50.300">
    <property type="entry name" value="P-loop containing nucleotide triphosphate hydrolases"/>
    <property type="match status" value="2"/>
</dbReference>
<evidence type="ECO:0000256" key="4">
    <source>
        <dbReference type="SAM" id="Coils"/>
    </source>
</evidence>
<dbReference type="PANTHER" id="PTHR45916:SF1">
    <property type="entry name" value="STRUCTURAL MAINTENANCE OF CHROMOSOMES PROTEIN 5"/>
    <property type="match status" value="1"/>
</dbReference>
<dbReference type="STRING" id="1367422.A0A178ZWR1"/>
<evidence type="ECO:0000256" key="3">
    <source>
        <dbReference type="ARBA" id="ARBA00023054"/>
    </source>
</evidence>
<keyword evidence="3 4" id="KW-0175">Coiled coil</keyword>
<dbReference type="GO" id="GO:0003697">
    <property type="term" value="F:single-stranded DNA binding"/>
    <property type="evidence" value="ECO:0007669"/>
    <property type="project" value="TreeGrafter"/>
</dbReference>
<feature type="domain" description="RecF/RecN/SMC N-terminal" evidence="6">
    <location>
        <begin position="75"/>
        <end position="1096"/>
    </location>
</feature>
<protein>
    <recommendedName>
        <fullName evidence="2">Structural maintenance of chromosomes protein 5</fullName>
    </recommendedName>
</protein>
<evidence type="ECO:0000313" key="8">
    <source>
        <dbReference type="Proteomes" id="UP000078343"/>
    </source>
</evidence>
<reference evidence="7 8" key="1">
    <citation type="submission" date="2016-04" db="EMBL/GenBank/DDBJ databases">
        <title>Draft genome of Fonsecaea erecta CBS 125763.</title>
        <authorList>
            <person name="Weiss V.A."/>
            <person name="Vicente V.A."/>
            <person name="Raittz R.T."/>
            <person name="Moreno L.F."/>
            <person name="De Souza E.M."/>
            <person name="Pedrosa F.O."/>
            <person name="Steffens M.B."/>
            <person name="Faoro H."/>
            <person name="Tadra-Sfeir M.Z."/>
            <person name="Najafzadeh M.J."/>
            <person name="Felipe M.S."/>
            <person name="Teixeira M."/>
            <person name="Sun J."/>
            <person name="Xi L."/>
            <person name="Gomes R."/>
            <person name="De Azevedo C.M."/>
            <person name="Salgado C.G."/>
            <person name="Da Silva M.B."/>
            <person name="Nascimento M.F."/>
            <person name="Queiroz-Telles F."/>
            <person name="Attili D.S."/>
            <person name="Gorbushina A."/>
        </authorList>
    </citation>
    <scope>NUCLEOTIDE SEQUENCE [LARGE SCALE GENOMIC DNA]</scope>
    <source>
        <strain evidence="7 8">CBS 125763</strain>
    </source>
</reference>
<evidence type="ECO:0000256" key="1">
    <source>
        <dbReference type="ARBA" id="ARBA00010171"/>
    </source>
</evidence>
<feature type="coiled-coil region" evidence="4">
    <location>
        <begin position="261"/>
        <end position="327"/>
    </location>
</feature>
<dbReference type="GO" id="GO:0016887">
    <property type="term" value="F:ATP hydrolysis activity"/>
    <property type="evidence" value="ECO:0007669"/>
    <property type="project" value="InterPro"/>
</dbReference>
<accession>A0A178ZWR1</accession>
<dbReference type="RefSeq" id="XP_018697228.1">
    <property type="nucleotide sequence ID" value="XM_018834604.1"/>
</dbReference>
<dbReference type="GO" id="GO:0000724">
    <property type="term" value="P:double-strand break repair via homologous recombination"/>
    <property type="evidence" value="ECO:0007669"/>
    <property type="project" value="TreeGrafter"/>
</dbReference>